<dbReference type="AlphaFoldDB" id="A0A3G9J8Z1"/>
<comment type="similarity">
    <text evidence="4">Belongs to the cyclic nucleotide phosphodiesterase class-III family.</text>
</comment>
<evidence type="ECO:0000256" key="4">
    <source>
        <dbReference type="ARBA" id="ARBA00025742"/>
    </source>
</evidence>
<dbReference type="InterPro" id="IPR050884">
    <property type="entry name" value="CNP_phosphodiesterase-III"/>
</dbReference>
<sequence length="285" mass="32983">MKLAIIGDLHYPAILTNNESSIEEARDAYFEHFMDMFLSIDADYHISVGDLTHAGEFSEFNYVLHTIENSHLQRRFLHVLGNHDTYTYPKKDILALTRQQRYGVIEEPDAIILLLDTAREIREDWSGMIDEEQLAWLELQMKRETDKPLFVFGHHPPYGTTLRSTEPMMSIDPILDIWPILEQWRGIGFYFNGHNHIHSIVKKEQWHFIQTAAVPDVPAVRIVTVNDDEVKVETVSMGTEALTEWASAFSGSMYDYEMYPNAEGDSNAVRLTVSRHTVEKRVEQQ</sequence>
<dbReference type="SUPFAM" id="SSF56300">
    <property type="entry name" value="Metallo-dependent phosphatases"/>
    <property type="match status" value="1"/>
</dbReference>
<protein>
    <submittedName>
        <fullName evidence="5">Uncharacterized protein</fullName>
    </submittedName>
</protein>
<evidence type="ECO:0000256" key="2">
    <source>
        <dbReference type="ARBA" id="ARBA00022801"/>
    </source>
</evidence>
<reference evidence="5 6" key="1">
    <citation type="submission" date="2018-11" db="EMBL/GenBank/DDBJ databases">
        <title>Complete genome sequence of Paenibacillus baekrokdamisoli strain KCTC 33723.</title>
        <authorList>
            <person name="Kang S.W."/>
            <person name="Lee K.C."/>
            <person name="Kim K.K."/>
            <person name="Kim J.S."/>
            <person name="Kim D.S."/>
            <person name="Ko S.H."/>
            <person name="Yang S.H."/>
            <person name="Lee J.S."/>
        </authorList>
    </citation>
    <scope>NUCLEOTIDE SEQUENCE [LARGE SCALE GENOMIC DNA]</scope>
    <source>
        <strain evidence="5 6">KCTC 33723</strain>
    </source>
</reference>
<organism evidence="5 6">
    <name type="scientific">Paenibacillus baekrokdamisoli</name>
    <dbReference type="NCBI Taxonomy" id="1712516"/>
    <lineage>
        <taxon>Bacteria</taxon>
        <taxon>Bacillati</taxon>
        <taxon>Bacillota</taxon>
        <taxon>Bacilli</taxon>
        <taxon>Bacillales</taxon>
        <taxon>Paenibacillaceae</taxon>
        <taxon>Paenibacillus</taxon>
    </lineage>
</organism>
<keyword evidence="2" id="KW-0378">Hydrolase</keyword>
<dbReference type="InterPro" id="IPR042281">
    <property type="entry name" value="GpdQ_beta-strand"/>
</dbReference>
<gene>
    <name evidence="5" type="ORF">Back11_08640</name>
</gene>
<keyword evidence="1" id="KW-0479">Metal-binding</keyword>
<dbReference type="Gene3D" id="3.30.750.180">
    <property type="entry name" value="GpdQ, beta-strand dimerisation domain"/>
    <property type="match status" value="1"/>
</dbReference>
<name>A0A3G9J8Z1_9BACL</name>
<keyword evidence="3" id="KW-0408">Iron</keyword>
<dbReference type="EMBL" id="AP019308">
    <property type="protein sequence ID" value="BBH19519.1"/>
    <property type="molecule type" value="Genomic_DNA"/>
</dbReference>
<dbReference type="Proteomes" id="UP000275368">
    <property type="component" value="Chromosome"/>
</dbReference>
<keyword evidence="6" id="KW-1185">Reference proteome</keyword>
<dbReference type="InterPro" id="IPR029052">
    <property type="entry name" value="Metallo-depent_PP-like"/>
</dbReference>
<evidence type="ECO:0000313" key="5">
    <source>
        <dbReference type="EMBL" id="BBH19519.1"/>
    </source>
</evidence>
<evidence type="ECO:0000256" key="3">
    <source>
        <dbReference type="ARBA" id="ARBA00023004"/>
    </source>
</evidence>
<dbReference type="PANTHER" id="PTHR42988">
    <property type="entry name" value="PHOSPHOHYDROLASE"/>
    <property type="match status" value="1"/>
</dbReference>
<dbReference type="KEGG" id="pbk:Back11_08640"/>
<dbReference type="Gene3D" id="3.60.21.10">
    <property type="match status" value="1"/>
</dbReference>
<evidence type="ECO:0000256" key="1">
    <source>
        <dbReference type="ARBA" id="ARBA00022723"/>
    </source>
</evidence>
<dbReference type="RefSeq" id="WP_125653900.1">
    <property type="nucleotide sequence ID" value="NZ_AP019308.1"/>
</dbReference>
<dbReference type="InterPro" id="IPR004843">
    <property type="entry name" value="Calcineurin-like_PHP"/>
</dbReference>
<dbReference type="GO" id="GO:0046872">
    <property type="term" value="F:metal ion binding"/>
    <property type="evidence" value="ECO:0007669"/>
    <property type="project" value="UniProtKB-KW"/>
</dbReference>
<dbReference type="OrthoDB" id="1645838at2"/>
<proteinExistence type="inferred from homology"/>
<evidence type="ECO:0000313" key="6">
    <source>
        <dbReference type="Proteomes" id="UP000275368"/>
    </source>
</evidence>
<dbReference type="Pfam" id="PF00149">
    <property type="entry name" value="Metallophos"/>
    <property type="match status" value="1"/>
</dbReference>
<dbReference type="GO" id="GO:0016787">
    <property type="term" value="F:hydrolase activity"/>
    <property type="evidence" value="ECO:0007669"/>
    <property type="project" value="UniProtKB-KW"/>
</dbReference>
<dbReference type="PANTHER" id="PTHR42988:SF2">
    <property type="entry name" value="CYCLIC NUCLEOTIDE PHOSPHODIESTERASE CBUA0032-RELATED"/>
    <property type="match status" value="1"/>
</dbReference>
<accession>A0A3G9J8Z1</accession>